<keyword evidence="7 11" id="KW-0067">ATP-binding</keyword>
<dbReference type="InterPro" id="IPR027417">
    <property type="entry name" value="P-loop_NTPase"/>
</dbReference>
<evidence type="ECO:0000256" key="1">
    <source>
        <dbReference type="ARBA" id="ARBA00004245"/>
    </source>
</evidence>
<name>A0A7S1A1B7_NOCSC</name>
<comment type="subcellular location">
    <subcellularLocation>
        <location evidence="1 11">Cytoplasm</location>
        <location evidence="1 11">Cytoskeleton</location>
    </subcellularLocation>
</comment>
<evidence type="ECO:0000313" key="13">
    <source>
        <dbReference type="EMBL" id="CAD8839459.1"/>
    </source>
</evidence>
<dbReference type="GO" id="GO:0005874">
    <property type="term" value="C:microtubule"/>
    <property type="evidence" value="ECO:0007669"/>
    <property type="project" value="UniProtKB-KW"/>
</dbReference>
<evidence type="ECO:0000256" key="11">
    <source>
        <dbReference type="RuleBase" id="RU366047"/>
    </source>
</evidence>
<comment type="similarity">
    <text evidence="2 11">Belongs to the dynein light intermediate chain family.</text>
</comment>
<dbReference type="InterPro" id="IPR022780">
    <property type="entry name" value="Dynein_light_int_chain"/>
</dbReference>
<sequence>MSGRDDESGLWESILQEGSGGGRMPDATLLMLGRPGIGKRTLAQALLTHASPPPASADWETATGHSRAVAIDYAHFAVRDPADEETAAPDYVCPAACSVVILEDPSFAWLLRGTVNKLNHCAAAICLDLKEPWTMMEDLRAWLQLLQKFTAELLLALPLAEQDALRGRVVRAMRCQAKTDAENLPPGADSEEGQDCKVEDEAEPVLVYNMGIPVIVVVNRADGSAAFETQKTMGWAETIEAHLRQECASYGAAIIYTQAKHNNNVDLLYSYLMHRLYDFSFTIAAQVPSRDALFLPSGWDSKEKIDEIVGRLSGGLDRSFESVVVLPSSATATAPAAEEAEDMNTFLQNAHGLLQKLGGSQARRQDGQIAAVSGVASGAASGTASGEVSAKTVKRSTTAMSFPEVTPAAASPVAARRFTSAEPGPAPTPDPSSLATFFDNLLKRSQTGPGGAPDPKARAVTARTERPKDSALVPPDPKKGSMSAR</sequence>
<dbReference type="EMBL" id="HBFQ01019674">
    <property type="protein sequence ID" value="CAD8839459.1"/>
    <property type="molecule type" value="Transcribed_RNA"/>
</dbReference>
<keyword evidence="9 11" id="KW-0505">Motor protein</keyword>
<feature type="region of interest" description="Disordered" evidence="12">
    <location>
        <begin position="442"/>
        <end position="485"/>
    </location>
</feature>
<dbReference type="GO" id="GO:0045504">
    <property type="term" value="F:dynein heavy chain binding"/>
    <property type="evidence" value="ECO:0007669"/>
    <property type="project" value="TreeGrafter"/>
</dbReference>
<evidence type="ECO:0000256" key="2">
    <source>
        <dbReference type="ARBA" id="ARBA00006831"/>
    </source>
</evidence>
<accession>A0A7S1A1B7</accession>
<keyword evidence="5 11" id="KW-0493">Microtubule</keyword>
<dbReference type="GO" id="GO:0005524">
    <property type="term" value="F:ATP binding"/>
    <property type="evidence" value="ECO:0007669"/>
    <property type="project" value="UniProtKB-KW"/>
</dbReference>
<evidence type="ECO:0000256" key="5">
    <source>
        <dbReference type="ARBA" id="ARBA00022701"/>
    </source>
</evidence>
<evidence type="ECO:0000256" key="8">
    <source>
        <dbReference type="ARBA" id="ARBA00023017"/>
    </source>
</evidence>
<evidence type="ECO:0000256" key="3">
    <source>
        <dbReference type="ARBA" id="ARBA00022448"/>
    </source>
</evidence>
<dbReference type="GO" id="GO:0005813">
    <property type="term" value="C:centrosome"/>
    <property type="evidence" value="ECO:0007669"/>
    <property type="project" value="TreeGrafter"/>
</dbReference>
<dbReference type="Pfam" id="PF05783">
    <property type="entry name" value="DLIC"/>
    <property type="match status" value="1"/>
</dbReference>
<keyword evidence="8 11" id="KW-0243">Dynein</keyword>
<keyword evidence="3 11" id="KW-0813">Transport</keyword>
<dbReference type="AlphaFoldDB" id="A0A7S1A1B7"/>
<evidence type="ECO:0000256" key="12">
    <source>
        <dbReference type="SAM" id="MobiDB-lite"/>
    </source>
</evidence>
<comment type="function">
    <text evidence="11">Acts as one of several non-catalytic accessory components of the cytoplasmic dynein 1 complex that are thought to be involved in linking dynein to cargos and to adapter proteins that regulate dynein function. Cytoplasmic dynein 1 acts as a motor for the intracellular retrograde motility of vesicles and organelles along microtubules. May play a role in binding dynein to membranous organelles or chromosomes.</text>
</comment>
<evidence type="ECO:0000256" key="10">
    <source>
        <dbReference type="ARBA" id="ARBA00023212"/>
    </source>
</evidence>
<dbReference type="GO" id="GO:0007018">
    <property type="term" value="P:microtubule-based movement"/>
    <property type="evidence" value="ECO:0007669"/>
    <property type="project" value="InterPro"/>
</dbReference>
<dbReference type="InterPro" id="IPR008467">
    <property type="entry name" value="Dynein1_light_intermed_chain"/>
</dbReference>
<dbReference type="GO" id="GO:0000226">
    <property type="term" value="P:microtubule cytoskeleton organization"/>
    <property type="evidence" value="ECO:0007669"/>
    <property type="project" value="TreeGrafter"/>
</dbReference>
<dbReference type="Gene3D" id="3.40.50.300">
    <property type="entry name" value="P-loop containing nucleotide triphosphate hydrolases"/>
    <property type="match status" value="1"/>
</dbReference>
<keyword evidence="10 11" id="KW-0206">Cytoskeleton</keyword>
<dbReference type="GO" id="GO:0005868">
    <property type="term" value="C:cytoplasmic dynein complex"/>
    <property type="evidence" value="ECO:0007669"/>
    <property type="project" value="UniProtKB-UniRule"/>
</dbReference>
<keyword evidence="4 11" id="KW-0963">Cytoplasm</keyword>
<evidence type="ECO:0000256" key="6">
    <source>
        <dbReference type="ARBA" id="ARBA00022741"/>
    </source>
</evidence>
<evidence type="ECO:0000256" key="9">
    <source>
        <dbReference type="ARBA" id="ARBA00023175"/>
    </source>
</evidence>
<dbReference type="PANTHER" id="PTHR12688:SF0">
    <property type="entry name" value="DYNEIN LIGHT INTERMEDIATE CHAIN"/>
    <property type="match status" value="1"/>
</dbReference>
<reference evidence="13" key="1">
    <citation type="submission" date="2021-01" db="EMBL/GenBank/DDBJ databases">
        <authorList>
            <person name="Corre E."/>
            <person name="Pelletier E."/>
            <person name="Niang G."/>
            <person name="Scheremetjew M."/>
            <person name="Finn R."/>
            <person name="Kale V."/>
            <person name="Holt S."/>
            <person name="Cochrane G."/>
            <person name="Meng A."/>
            <person name="Brown T."/>
            <person name="Cohen L."/>
        </authorList>
    </citation>
    <scope>NUCLEOTIDE SEQUENCE</scope>
</reference>
<gene>
    <name evidence="13" type="ORF">NSCI0253_LOCUS13807</name>
</gene>
<dbReference type="PANTHER" id="PTHR12688">
    <property type="entry name" value="DYNEIN LIGHT INTERMEDIATE CHAIN"/>
    <property type="match status" value="1"/>
</dbReference>
<comment type="subunit">
    <text evidence="11">Homodimer. The cytoplasmic dynein 1 complex consists of two catalytic heavy chains (HCs) and a number of non-catalytic subunits presented by intermediate chains (ICs).</text>
</comment>
<keyword evidence="6 11" id="KW-0547">Nucleotide-binding</keyword>
<organism evidence="13">
    <name type="scientific">Noctiluca scintillans</name>
    <name type="common">Sea sparkle</name>
    <name type="synonym">Red tide dinoflagellate</name>
    <dbReference type="NCBI Taxonomy" id="2966"/>
    <lineage>
        <taxon>Eukaryota</taxon>
        <taxon>Sar</taxon>
        <taxon>Alveolata</taxon>
        <taxon>Dinophyceae</taxon>
        <taxon>Noctilucales</taxon>
        <taxon>Noctilucaceae</taxon>
        <taxon>Noctiluca</taxon>
    </lineage>
</organism>
<evidence type="ECO:0000256" key="4">
    <source>
        <dbReference type="ARBA" id="ARBA00022490"/>
    </source>
</evidence>
<proteinExistence type="inferred from homology"/>
<evidence type="ECO:0000256" key="7">
    <source>
        <dbReference type="ARBA" id="ARBA00022840"/>
    </source>
</evidence>
<protein>
    <recommendedName>
        <fullName evidence="11">Dynein light intermediate chain</fullName>
    </recommendedName>
</protein>
<dbReference type="SUPFAM" id="SSF52540">
    <property type="entry name" value="P-loop containing nucleoside triphosphate hydrolases"/>
    <property type="match status" value="1"/>
</dbReference>